<keyword evidence="3" id="KW-1185">Reference proteome</keyword>
<feature type="compositionally biased region" description="Low complexity" evidence="1">
    <location>
        <begin position="366"/>
        <end position="378"/>
    </location>
</feature>
<feature type="compositionally biased region" description="Basic and acidic residues" evidence="1">
    <location>
        <begin position="194"/>
        <end position="230"/>
    </location>
</feature>
<name>A0AAE1AJ98_9GAST</name>
<organism evidence="2 3">
    <name type="scientific">Elysia crispata</name>
    <name type="common">lettuce slug</name>
    <dbReference type="NCBI Taxonomy" id="231223"/>
    <lineage>
        <taxon>Eukaryota</taxon>
        <taxon>Metazoa</taxon>
        <taxon>Spiralia</taxon>
        <taxon>Lophotrochozoa</taxon>
        <taxon>Mollusca</taxon>
        <taxon>Gastropoda</taxon>
        <taxon>Heterobranchia</taxon>
        <taxon>Euthyneura</taxon>
        <taxon>Panpulmonata</taxon>
        <taxon>Sacoglossa</taxon>
        <taxon>Placobranchoidea</taxon>
        <taxon>Plakobranchidae</taxon>
        <taxon>Elysia</taxon>
    </lineage>
</organism>
<dbReference type="AlphaFoldDB" id="A0AAE1AJ98"/>
<evidence type="ECO:0000313" key="2">
    <source>
        <dbReference type="EMBL" id="KAK3788844.1"/>
    </source>
</evidence>
<proteinExistence type="predicted"/>
<evidence type="ECO:0000256" key="1">
    <source>
        <dbReference type="SAM" id="MobiDB-lite"/>
    </source>
</evidence>
<dbReference type="EMBL" id="JAWDGP010001725">
    <property type="protein sequence ID" value="KAK3788844.1"/>
    <property type="molecule type" value="Genomic_DNA"/>
</dbReference>
<feature type="compositionally biased region" description="Basic and acidic residues" evidence="1">
    <location>
        <begin position="288"/>
        <end position="310"/>
    </location>
</feature>
<protein>
    <submittedName>
        <fullName evidence="2">Uncharacterized protein</fullName>
    </submittedName>
</protein>
<feature type="region of interest" description="Disordered" evidence="1">
    <location>
        <begin position="1"/>
        <end position="88"/>
    </location>
</feature>
<sequence>MQPSPGEDQGSPDSNRNSREYRPGVQAIVEAVKSSRRFKGRHQSVPEENTGQETGSSYMSPETGSSGVLRKRSPRQRETASFRRRAKKVTPVERLRRLDDMRDREHLAAYNNSRLTARLEILDSFINNALTDDMFMGRQEMNPWRFRRNENLNRRWQFVHNVMVTQELIDVIQTAKERKSEDAQQTSQADVDERESPDGESVKSHVKETAIHPQPRVEDLAKDSKDEDLSGHQGFNDELTKDVPNDNAVQETAKEVSSPRIASGSSGKDTSERLAEDGEVIEVSKPASVEEKSDDILSKAEVPRRRKEYDATALPRTLTCSQSVRSRPPKSHSMQRLSRRVRSPNQLPPLKSLSNHGEGKTSAEPSTSAEDSYESRSSSTSSFSTWVIFGFGSHHRRDTCDYCGRYLCPGMRNRGLKRGDQQNGGGRRHYLNERKNDMEGIYNTSEKASKRLQKRLVKRMKQLGLE</sequence>
<comment type="caution">
    <text evidence="2">The sequence shown here is derived from an EMBL/GenBank/DDBJ whole genome shotgun (WGS) entry which is preliminary data.</text>
</comment>
<reference evidence="2" key="1">
    <citation type="journal article" date="2023" name="G3 (Bethesda)">
        <title>A reference genome for the long-term kleptoplast-retaining sea slug Elysia crispata morphotype clarki.</title>
        <authorList>
            <person name="Eastman K.E."/>
            <person name="Pendleton A.L."/>
            <person name="Shaikh M.A."/>
            <person name="Suttiyut T."/>
            <person name="Ogas R."/>
            <person name="Tomko P."/>
            <person name="Gavelis G."/>
            <person name="Widhalm J.R."/>
            <person name="Wisecaver J.H."/>
        </authorList>
    </citation>
    <scope>NUCLEOTIDE SEQUENCE</scope>
    <source>
        <strain evidence="2">ECLA1</strain>
    </source>
</reference>
<feature type="region of interest" description="Disordered" evidence="1">
    <location>
        <begin position="177"/>
        <end position="378"/>
    </location>
</feature>
<evidence type="ECO:0000313" key="3">
    <source>
        <dbReference type="Proteomes" id="UP001283361"/>
    </source>
</evidence>
<gene>
    <name evidence="2" type="ORF">RRG08_048848</name>
</gene>
<dbReference type="Proteomes" id="UP001283361">
    <property type="component" value="Unassembled WGS sequence"/>
</dbReference>
<accession>A0AAE1AJ98</accession>
<feature type="compositionally biased region" description="Polar residues" evidence="1">
    <location>
        <begin position="46"/>
        <end position="66"/>
    </location>
</feature>